<dbReference type="Gene3D" id="4.10.970.10">
    <property type="entry name" value="Ku70, bridge and pillars"/>
    <property type="match status" value="1"/>
</dbReference>
<dbReference type="GO" id="GO:0043564">
    <property type="term" value="C:Ku70:Ku80 complex"/>
    <property type="evidence" value="ECO:0007669"/>
    <property type="project" value="InterPro"/>
</dbReference>
<keyword evidence="13" id="KW-0238">DNA-binding</keyword>
<evidence type="ECO:0000259" key="22">
    <source>
        <dbReference type="PROSITE" id="PS50800"/>
    </source>
</evidence>
<feature type="region of interest" description="Disordered" evidence="20">
    <location>
        <begin position="908"/>
        <end position="1011"/>
    </location>
</feature>
<evidence type="ECO:0000313" key="23">
    <source>
        <dbReference type="EMBL" id="TRX96554.1"/>
    </source>
</evidence>
<feature type="region of interest" description="Disordered" evidence="20">
    <location>
        <begin position="1"/>
        <end position="28"/>
    </location>
</feature>
<gene>
    <name evidence="23" type="ORF">FHL15_002456</name>
</gene>
<dbReference type="GO" id="GO:0000781">
    <property type="term" value="C:chromosome, telomeric region"/>
    <property type="evidence" value="ECO:0007669"/>
    <property type="project" value="UniProtKB-SubCell"/>
</dbReference>
<dbReference type="STRING" id="2512241.A0A553I8P2"/>
<dbReference type="CDD" id="cd00067">
    <property type="entry name" value="GAL4"/>
    <property type="match status" value="1"/>
</dbReference>
<dbReference type="NCBIfam" id="TIGR00578">
    <property type="entry name" value="ku70"/>
    <property type="match status" value="1"/>
</dbReference>
<dbReference type="InterPro" id="IPR027388">
    <property type="entry name" value="Ku70_bridge/pillars_dom_sf"/>
</dbReference>
<evidence type="ECO:0000256" key="10">
    <source>
        <dbReference type="ARBA" id="ARBA00022806"/>
    </source>
</evidence>
<dbReference type="Pfam" id="PF02735">
    <property type="entry name" value="Ku"/>
    <property type="match status" value="1"/>
</dbReference>
<evidence type="ECO:0000256" key="19">
    <source>
        <dbReference type="ARBA" id="ARBA00047995"/>
    </source>
</evidence>
<keyword evidence="14" id="KW-0233">DNA recombination</keyword>
<evidence type="ECO:0000259" key="21">
    <source>
        <dbReference type="PROSITE" id="PS50048"/>
    </source>
</evidence>
<dbReference type="Pfam" id="PF00172">
    <property type="entry name" value="Zn_clus"/>
    <property type="match status" value="1"/>
</dbReference>
<evidence type="ECO:0000256" key="20">
    <source>
        <dbReference type="SAM" id="MobiDB-lite"/>
    </source>
</evidence>
<dbReference type="GO" id="GO:0006303">
    <property type="term" value="P:double-strand break repair via nonhomologous end joining"/>
    <property type="evidence" value="ECO:0007669"/>
    <property type="project" value="InterPro"/>
</dbReference>
<feature type="region of interest" description="Disordered" evidence="20">
    <location>
        <begin position="1193"/>
        <end position="1227"/>
    </location>
</feature>
<dbReference type="Gene3D" id="2.40.290.10">
    <property type="match status" value="1"/>
</dbReference>
<evidence type="ECO:0000256" key="2">
    <source>
        <dbReference type="ARBA" id="ARBA00004574"/>
    </source>
</evidence>
<dbReference type="CDD" id="cd00788">
    <property type="entry name" value="KU70"/>
    <property type="match status" value="1"/>
</dbReference>
<dbReference type="GO" id="GO:0008270">
    <property type="term" value="F:zinc ion binding"/>
    <property type="evidence" value="ECO:0007669"/>
    <property type="project" value="InterPro"/>
</dbReference>
<evidence type="ECO:0000256" key="1">
    <source>
        <dbReference type="ARBA" id="ARBA00004123"/>
    </source>
</evidence>
<organism evidence="23 24">
    <name type="scientific">Xylaria flabelliformis</name>
    <dbReference type="NCBI Taxonomy" id="2512241"/>
    <lineage>
        <taxon>Eukaryota</taxon>
        <taxon>Fungi</taxon>
        <taxon>Dikarya</taxon>
        <taxon>Ascomycota</taxon>
        <taxon>Pezizomycotina</taxon>
        <taxon>Sordariomycetes</taxon>
        <taxon>Xylariomycetidae</taxon>
        <taxon>Xylariales</taxon>
        <taxon>Xylariaceae</taxon>
        <taxon>Xylaria</taxon>
    </lineage>
</organism>
<dbReference type="PROSITE" id="PS50048">
    <property type="entry name" value="ZN2_CY6_FUNGAL_2"/>
    <property type="match status" value="1"/>
</dbReference>
<dbReference type="SUPFAM" id="SSF57701">
    <property type="entry name" value="Zn2/Cys6 DNA-binding domain"/>
    <property type="match status" value="1"/>
</dbReference>
<proteinExistence type="inferred from homology"/>
<dbReference type="GO" id="GO:0003690">
    <property type="term" value="F:double-stranded DNA binding"/>
    <property type="evidence" value="ECO:0007669"/>
    <property type="project" value="TreeGrafter"/>
</dbReference>
<feature type="compositionally biased region" description="Low complexity" evidence="20">
    <location>
        <begin position="1481"/>
        <end position="1520"/>
    </location>
</feature>
<keyword evidence="12" id="KW-0779">Telomere</keyword>
<dbReference type="GO" id="GO:0016787">
    <property type="term" value="F:hydrolase activity"/>
    <property type="evidence" value="ECO:0007669"/>
    <property type="project" value="UniProtKB-KW"/>
</dbReference>
<dbReference type="InterPro" id="IPR036465">
    <property type="entry name" value="vWFA_dom_sf"/>
</dbReference>
<feature type="region of interest" description="Disordered" evidence="20">
    <location>
        <begin position="1679"/>
        <end position="1703"/>
    </location>
</feature>
<dbReference type="FunFam" id="3.40.50.410:FF:000071">
    <property type="entry name" value="ATP-dependent DNA helicase II subunit 1"/>
    <property type="match status" value="1"/>
</dbReference>
<dbReference type="GO" id="GO:0000723">
    <property type="term" value="P:telomere maintenance"/>
    <property type="evidence" value="ECO:0007669"/>
    <property type="project" value="InterPro"/>
</dbReference>
<feature type="compositionally biased region" description="Basic and acidic residues" evidence="20">
    <location>
        <begin position="949"/>
        <end position="960"/>
    </location>
</feature>
<dbReference type="InterPro" id="IPR003034">
    <property type="entry name" value="SAP_dom"/>
</dbReference>
<keyword evidence="9" id="KW-0378">Hydrolase</keyword>
<evidence type="ECO:0000256" key="6">
    <source>
        <dbReference type="ARBA" id="ARBA00022454"/>
    </source>
</evidence>
<dbReference type="EMBL" id="VFLP01000010">
    <property type="protein sequence ID" value="TRX96554.1"/>
    <property type="molecule type" value="Genomic_DNA"/>
</dbReference>
<feature type="compositionally biased region" description="Polar residues" evidence="20">
    <location>
        <begin position="1351"/>
        <end position="1375"/>
    </location>
</feature>
<keyword evidence="8" id="KW-0227">DNA damage</keyword>
<dbReference type="InterPro" id="IPR006165">
    <property type="entry name" value="Ku70"/>
</dbReference>
<accession>A0A553I8P2</accession>
<feature type="compositionally biased region" description="Pro residues" evidence="20">
    <location>
        <begin position="1471"/>
        <end position="1480"/>
    </location>
</feature>
<reference evidence="24" key="1">
    <citation type="submission" date="2019-06" db="EMBL/GenBank/DDBJ databases">
        <title>Draft genome sequence of the griseofulvin-producing fungus Xylaria cubensis strain G536.</title>
        <authorList>
            <person name="Mead M.E."/>
            <person name="Raja H.A."/>
            <person name="Steenwyk J.L."/>
            <person name="Knowles S.L."/>
            <person name="Oberlies N.H."/>
            <person name="Rokas A."/>
        </authorList>
    </citation>
    <scope>NUCLEOTIDE SEQUENCE [LARGE SCALE GENOMIC DNA]</scope>
    <source>
        <strain evidence="24">G536</strain>
    </source>
</reference>
<dbReference type="SUPFAM" id="SSF100939">
    <property type="entry name" value="SPOC domain-like"/>
    <property type="match status" value="1"/>
</dbReference>
<comment type="subcellular location">
    <subcellularLocation>
        <location evidence="2">Chromosome</location>
        <location evidence="2">Telomere</location>
    </subcellularLocation>
    <subcellularLocation>
        <location evidence="1">Nucleus</location>
    </subcellularLocation>
</comment>
<feature type="compositionally biased region" description="Basic and acidic residues" evidence="20">
    <location>
        <begin position="1"/>
        <end position="10"/>
    </location>
</feature>
<feature type="compositionally biased region" description="Polar residues" evidence="20">
    <location>
        <begin position="981"/>
        <end position="995"/>
    </location>
</feature>
<feature type="compositionally biased region" description="Polar residues" evidence="20">
    <location>
        <begin position="1436"/>
        <end position="1451"/>
    </location>
</feature>
<feature type="compositionally biased region" description="Pro residues" evidence="20">
    <location>
        <begin position="1335"/>
        <end position="1349"/>
    </location>
</feature>
<comment type="caution">
    <text evidence="23">The sequence shown here is derived from an EMBL/GenBank/DDBJ whole genome shotgun (WGS) entry which is preliminary data.</text>
</comment>
<feature type="compositionally biased region" description="Low complexity" evidence="20">
    <location>
        <begin position="1392"/>
        <end position="1405"/>
    </location>
</feature>
<dbReference type="SMART" id="SM00559">
    <property type="entry name" value="Ku78"/>
    <property type="match status" value="1"/>
</dbReference>
<feature type="region of interest" description="Disordered" evidence="20">
    <location>
        <begin position="1069"/>
        <end position="1151"/>
    </location>
</feature>
<dbReference type="PANTHER" id="PTHR12604:SF2">
    <property type="entry name" value="X-RAY REPAIR CROSS-COMPLEMENTING PROTEIN 6"/>
    <property type="match status" value="1"/>
</dbReference>
<keyword evidence="16" id="KW-0539">Nucleus</keyword>
<dbReference type="CDD" id="cd01458">
    <property type="entry name" value="vWA_ku"/>
    <property type="match status" value="1"/>
</dbReference>
<feature type="compositionally biased region" description="Low complexity" evidence="20">
    <location>
        <begin position="1533"/>
        <end position="1557"/>
    </location>
</feature>
<dbReference type="Gene3D" id="1.10.1600.10">
    <property type="match status" value="1"/>
</dbReference>
<evidence type="ECO:0000256" key="9">
    <source>
        <dbReference type="ARBA" id="ARBA00022801"/>
    </source>
</evidence>
<keyword evidence="6" id="KW-0158">Chromosome</keyword>
<dbReference type="GO" id="GO:0042162">
    <property type="term" value="F:telomeric DNA binding"/>
    <property type="evidence" value="ECO:0007669"/>
    <property type="project" value="InterPro"/>
</dbReference>
<feature type="compositionally biased region" description="Low complexity" evidence="20">
    <location>
        <begin position="1606"/>
        <end position="1620"/>
    </location>
</feature>
<dbReference type="Gene3D" id="1.10.720.30">
    <property type="entry name" value="SAP domain"/>
    <property type="match status" value="1"/>
</dbReference>
<feature type="domain" description="SAP" evidence="22">
    <location>
        <begin position="614"/>
        <end position="648"/>
    </location>
</feature>
<dbReference type="Gene3D" id="3.40.50.410">
    <property type="entry name" value="von Willebrand factor, type A domain"/>
    <property type="match status" value="1"/>
</dbReference>
<dbReference type="Pfam" id="PF03730">
    <property type="entry name" value="Ku_C"/>
    <property type="match status" value="1"/>
</dbReference>
<dbReference type="Proteomes" id="UP000319160">
    <property type="component" value="Unassembled WGS sequence"/>
</dbReference>
<dbReference type="GO" id="GO:0003684">
    <property type="term" value="F:damaged DNA binding"/>
    <property type="evidence" value="ECO:0007669"/>
    <property type="project" value="InterPro"/>
</dbReference>
<comment type="catalytic activity">
    <reaction evidence="19">
        <text>ATP + H2O = ADP + phosphate + H(+)</text>
        <dbReference type="Rhea" id="RHEA:13065"/>
        <dbReference type="ChEBI" id="CHEBI:15377"/>
        <dbReference type="ChEBI" id="CHEBI:15378"/>
        <dbReference type="ChEBI" id="CHEBI:30616"/>
        <dbReference type="ChEBI" id="CHEBI:43474"/>
        <dbReference type="ChEBI" id="CHEBI:456216"/>
        <dbReference type="EC" id="3.6.4.12"/>
    </reaction>
</comment>
<keyword evidence="24" id="KW-1185">Reference proteome</keyword>
<feature type="compositionally biased region" description="Polar residues" evidence="20">
    <location>
        <begin position="1584"/>
        <end position="1605"/>
    </location>
</feature>
<dbReference type="SMART" id="SM00513">
    <property type="entry name" value="SAP"/>
    <property type="match status" value="1"/>
</dbReference>
<feature type="compositionally biased region" description="Basic residues" evidence="20">
    <location>
        <begin position="939"/>
        <end position="948"/>
    </location>
</feature>
<dbReference type="SUPFAM" id="SSF53300">
    <property type="entry name" value="vWA-like"/>
    <property type="match status" value="1"/>
</dbReference>
<dbReference type="Gene3D" id="4.10.240.10">
    <property type="entry name" value="Zn(2)-C6 fungal-type DNA-binding domain"/>
    <property type="match status" value="1"/>
</dbReference>
<evidence type="ECO:0000256" key="12">
    <source>
        <dbReference type="ARBA" id="ARBA00022895"/>
    </source>
</evidence>
<evidence type="ECO:0000256" key="18">
    <source>
        <dbReference type="ARBA" id="ARBA00031811"/>
    </source>
</evidence>
<comment type="similarity">
    <text evidence="3">Belongs to the ku70 family.</text>
</comment>
<dbReference type="SUPFAM" id="SSF68906">
    <property type="entry name" value="SAP domain"/>
    <property type="match status" value="1"/>
</dbReference>
<dbReference type="InterPro" id="IPR005161">
    <property type="entry name" value="Ku_N"/>
</dbReference>
<feature type="domain" description="Zn(2)-C6 fungal-type" evidence="21">
    <location>
        <begin position="1159"/>
        <end position="1189"/>
    </location>
</feature>
<evidence type="ECO:0000256" key="4">
    <source>
        <dbReference type="ARBA" id="ARBA00012551"/>
    </source>
</evidence>
<dbReference type="InterPro" id="IPR036864">
    <property type="entry name" value="Zn2-C6_fun-type_DNA-bd_sf"/>
</dbReference>
<sequence length="1720" mass="188271">MADRSDPERRDEEDEEDEEDELTEGQYKAQKDALIFAIQVTESMLQPPPKSEDRKANQDSACLTALKCAYQVMQQRIISNPKDMIGIVLFGTKETKVPDDLRLQDSHCYLLTDLEVPAAEDVKALRGLVEDGENADEILALSKQPADMVMLLRLVLNLFQTRAPNFGSRRLFIITDDDDPCASMRKNPSWDPAVGAKDIYDHGCTIELFPITHGDSKFDTSKFYDDIIYHDPVLDEANPGKVEPAKSGDGLSLLHSLVSNINSRQTPKRAYFSNMPFEIGPGFIISVKGYNVIQKQAPARSCYIWLEDETPYVAVGETTRLVEDSARTIGNDEVKKAYKFGSEYVYFTDEEQKSIKQFGGACLRIIGFKDRSLLRFWASVKKSTFIFPSEEGYVGSTRVFTALWHKLIESKKVGMAWHIARKNANPQLVAIIPSRASSDEKSGTQYMPAGLWLYPIPFLDDVRHGPEAGKIIRTTDALTDRMNKVVQQLQLPGGAYNPTKYPNPALQWHYKILQALALEDVVPDRPEDATVPKYRAIHKRCGGYIQEWAQVADDALGQIQEQKKIKRELEGEDEEDEPRPAKKSRTTAAKNRNAEEDNSLSNAELRKRYDAGTLAKLTVADLRSTMSGRGIDTKGLKKDLVERLEQWLHLCPRHLTTCAGTGFSARATTFGSSATEPRAIAIADGIFDKMEALGLGTSQSNAACSSVEDLQGQLHQILAAKTTDTRAEHISPSFELLSHATLHLPADSENSAAEGAGSGPDATQSQQPPVTRTVVAFNTVQNQPTDDPVLQKAVAKHISNAVGAVDSSAWTVRQVTRGAQGWQFTYICKDSLQAWNRANAKNPDRPVIGSYSGPGGLDPINLSRPAFDCRGTLTIAFSKSSRGIVVKYEHTLLHKTVTQLVERLVPAPVPVPIPSGNNGNQRTPKAKRPRPADGEEGSHKKRTPKEKRPRRDEGEHGEGSKKKRRKSGKAIEAVMRGPEDGQNTPQDLPQSNNMSDKAGFTGFLNVPPAEAERRRNTAIELLEGKGIDPATLSAEQFNIFANQAPNLQSASLDMLARYGAERLRIVHPDEKEQAGLSNSTPATGQTTTTSPATMPAPPSGNTDTPTKKPRNKKRKPDGSLTEVSIGNGAVVPLEQDGEIGTTESSLKPRTTRVRKTRGRCDTCKQRNVQCTKEHPSCSVCIDAGVDCVYLPPKPRRKSEKPAEVVENEETDHLEENNGIQQEAEHAGQTSLPELLESHTVIPPQPPPDIENEEFIPDPNILSTPVEHRTTHTTNASNYYQESHSGIGFPQISSAPPPAAGSMTMPDLTYPQEKAHEIVTRPAAGVAFPATSVHPQQPPHSLPVSQPPSAPTAHQQAQSAPSSRRKSLPTSQSKQTPIPPPTIPAHESNWNASPTMHHPTTTSPKTAHQQAAKRPKSRKPRTEPEQQGHDSLKQAAPQPTQYQSPMTRSPYQSAAHINPRQGHRSQTNTPAAPNPRPPPQAPSTATHQPTTSAPSYSTPTTSGSVPNYNAYARYNNNNNGNEQYSDAGNDHSSSRMTYESSSYQANTTTTAPSSYSSVPSYDYGRASGTLNPLSQALNGNAAYSGTTSATANKWPSSQTRGGQNDNSSSAYSLPTSSTSTSHGYGTRASDTRASTHNPPYNQSQSQNYSSYPSQQPSLNQQSQQNWYGFTAANTSNQASYANNRQTGHGTHRSNAPPYSSQYSGHDEQAIYDMLRTGSSNH</sequence>
<dbReference type="EC" id="3.6.4.12" evidence="4"/>
<evidence type="ECO:0000256" key="3">
    <source>
        <dbReference type="ARBA" id="ARBA00005240"/>
    </source>
</evidence>
<evidence type="ECO:0000256" key="16">
    <source>
        <dbReference type="ARBA" id="ARBA00023242"/>
    </source>
</evidence>
<feature type="compositionally biased region" description="Basic and acidic residues" evidence="20">
    <location>
        <begin position="1419"/>
        <end position="1431"/>
    </location>
</feature>
<comment type="function">
    <text evidence="17">Single-stranded DNA-dependent ATP-dependent helicase. Involved in non-homologous end joining (NHEJ) DNA double strand break repair. DNA-binding is sequence-independent but has a high affinity to nicks in double-stranded DNA and to the ends of duplex DNA. Binds to naturally occurring chromosomal ends, and therefore provides chromosomal end protection. Required also for telomere recombination to repair telomeric ends in the absence of telomerase. KU70, of the KU70/KU80 heterodimer, binds to the stem loop of TLC1, the RNA component of telomerase. Involved in telomere maintenance. Interacts with telomeric repeats and subtelomeric sequences thereby controlling telomere length and protecting against subtelomeric rearrangement. Maintains telomeric chromatin, which is involved in silencing the expression of genes located at the telomere. Required for mating-type switching.</text>
</comment>
<keyword evidence="10" id="KW-0347">Helicase</keyword>
<dbReference type="OrthoDB" id="3249161at2759"/>
<evidence type="ECO:0000313" key="24">
    <source>
        <dbReference type="Proteomes" id="UP000319160"/>
    </source>
</evidence>
<evidence type="ECO:0000256" key="14">
    <source>
        <dbReference type="ARBA" id="ARBA00023172"/>
    </source>
</evidence>
<feature type="region of interest" description="Disordered" evidence="20">
    <location>
        <begin position="1279"/>
        <end position="1557"/>
    </location>
</feature>
<feature type="compositionally biased region" description="Acidic residues" evidence="20">
    <location>
        <begin position="11"/>
        <end position="23"/>
    </location>
</feature>
<dbReference type="InterPro" id="IPR001138">
    <property type="entry name" value="Zn2Cys6_DnaBD"/>
</dbReference>
<keyword evidence="15" id="KW-0234">DNA repair</keyword>
<dbReference type="PANTHER" id="PTHR12604">
    <property type="entry name" value="KU AUTOANTIGEN DNA HELICASE"/>
    <property type="match status" value="1"/>
</dbReference>
<feature type="compositionally biased region" description="Low complexity" evidence="20">
    <location>
        <begin position="1636"/>
        <end position="1661"/>
    </location>
</feature>
<protein>
    <recommendedName>
        <fullName evidence="5">ATP-dependent DNA helicase II subunit 1</fullName>
        <ecNumber evidence="4">3.6.4.12</ecNumber>
    </recommendedName>
    <alternativeName>
        <fullName evidence="18">ATP-dependent DNA helicase II subunit Ku70</fullName>
    </alternativeName>
</protein>
<evidence type="ECO:0000256" key="8">
    <source>
        <dbReference type="ARBA" id="ARBA00022763"/>
    </source>
</evidence>
<feature type="region of interest" description="Disordered" evidence="20">
    <location>
        <begin position="1584"/>
        <end position="1661"/>
    </location>
</feature>
<feature type="compositionally biased region" description="Low complexity" evidence="20">
    <location>
        <begin position="1079"/>
        <end position="1104"/>
    </location>
</feature>
<keyword evidence="11" id="KW-0067">ATP-binding</keyword>
<dbReference type="InterPro" id="IPR005160">
    <property type="entry name" value="Ku_C"/>
</dbReference>
<dbReference type="SMART" id="SM00066">
    <property type="entry name" value="GAL4"/>
    <property type="match status" value="1"/>
</dbReference>
<dbReference type="GO" id="GO:0003678">
    <property type="term" value="F:DNA helicase activity"/>
    <property type="evidence" value="ECO:0007669"/>
    <property type="project" value="UniProtKB-EC"/>
</dbReference>
<evidence type="ECO:0000256" key="11">
    <source>
        <dbReference type="ARBA" id="ARBA00022840"/>
    </source>
</evidence>
<dbReference type="Pfam" id="PF03731">
    <property type="entry name" value="Ku_N"/>
    <property type="match status" value="1"/>
</dbReference>
<feature type="region of interest" description="Disordered" evidence="20">
    <location>
        <begin position="749"/>
        <end position="768"/>
    </location>
</feature>
<evidence type="ECO:0000256" key="7">
    <source>
        <dbReference type="ARBA" id="ARBA00022741"/>
    </source>
</evidence>
<evidence type="ECO:0000256" key="13">
    <source>
        <dbReference type="ARBA" id="ARBA00023125"/>
    </source>
</evidence>
<dbReference type="InterPro" id="IPR047087">
    <property type="entry name" value="KU70_core_dom"/>
</dbReference>
<keyword evidence="7" id="KW-0547">Nucleotide-binding</keyword>
<dbReference type="GO" id="GO:0005524">
    <property type="term" value="F:ATP binding"/>
    <property type="evidence" value="ECO:0007669"/>
    <property type="project" value="UniProtKB-KW"/>
</dbReference>
<evidence type="ECO:0000256" key="17">
    <source>
        <dbReference type="ARBA" id="ARBA00024890"/>
    </source>
</evidence>
<feature type="compositionally biased region" description="Polar residues" evidence="20">
    <location>
        <begin position="1679"/>
        <end position="1702"/>
    </location>
</feature>
<dbReference type="GO" id="GO:0000981">
    <property type="term" value="F:DNA-binding transcription factor activity, RNA polymerase II-specific"/>
    <property type="evidence" value="ECO:0007669"/>
    <property type="project" value="InterPro"/>
</dbReference>
<dbReference type="PROSITE" id="PS50800">
    <property type="entry name" value="SAP"/>
    <property type="match status" value="1"/>
</dbReference>
<dbReference type="InterPro" id="IPR006164">
    <property type="entry name" value="DNA_bd_Ku70/Ku80"/>
</dbReference>
<dbReference type="InterPro" id="IPR036361">
    <property type="entry name" value="SAP_dom_sf"/>
</dbReference>
<dbReference type="GO" id="GO:0006310">
    <property type="term" value="P:DNA recombination"/>
    <property type="evidence" value="ECO:0007669"/>
    <property type="project" value="UniProtKB-KW"/>
</dbReference>
<feature type="region of interest" description="Disordered" evidence="20">
    <location>
        <begin position="565"/>
        <end position="604"/>
    </location>
</feature>
<name>A0A553I8P2_9PEZI</name>
<evidence type="ECO:0000256" key="15">
    <source>
        <dbReference type="ARBA" id="ARBA00023204"/>
    </source>
</evidence>
<evidence type="ECO:0000256" key="5">
    <source>
        <dbReference type="ARBA" id="ARBA00021796"/>
    </source>
</evidence>
<dbReference type="Pfam" id="PF02037">
    <property type="entry name" value="SAP"/>
    <property type="match status" value="1"/>
</dbReference>
<dbReference type="InterPro" id="IPR016194">
    <property type="entry name" value="SPOC-like_C_dom_sf"/>
</dbReference>